<feature type="compositionally biased region" description="Basic and acidic residues" evidence="1">
    <location>
        <begin position="44"/>
        <end position="55"/>
    </location>
</feature>
<protein>
    <submittedName>
        <fullName evidence="4">RNA polymerase II transcription elongation factor</fullName>
    </submittedName>
</protein>
<accession>A0A183D4P4</accession>
<reference evidence="4" key="1">
    <citation type="submission" date="2016-06" db="UniProtKB">
        <authorList>
            <consortium name="WormBaseParasite"/>
        </authorList>
    </citation>
    <scope>IDENTIFICATION</scope>
</reference>
<keyword evidence="3" id="KW-1185">Reference proteome</keyword>
<evidence type="ECO:0000313" key="2">
    <source>
        <dbReference type="EMBL" id="VDK40540.1"/>
    </source>
</evidence>
<organism evidence="4">
    <name type="scientific">Gongylonema pulchrum</name>
    <dbReference type="NCBI Taxonomy" id="637853"/>
    <lineage>
        <taxon>Eukaryota</taxon>
        <taxon>Metazoa</taxon>
        <taxon>Ecdysozoa</taxon>
        <taxon>Nematoda</taxon>
        <taxon>Chromadorea</taxon>
        <taxon>Rhabditida</taxon>
        <taxon>Spirurina</taxon>
        <taxon>Spiruromorpha</taxon>
        <taxon>Spiruroidea</taxon>
        <taxon>Gongylonematidae</taxon>
        <taxon>Gongylonema</taxon>
    </lineage>
</organism>
<reference evidence="2 3" key="2">
    <citation type="submission" date="2018-11" db="EMBL/GenBank/DDBJ databases">
        <authorList>
            <consortium name="Pathogen Informatics"/>
        </authorList>
    </citation>
    <scope>NUCLEOTIDE SEQUENCE [LARGE SCALE GENOMIC DNA]</scope>
</reference>
<dbReference type="AlphaFoldDB" id="A0A183D4P4"/>
<gene>
    <name evidence="2" type="ORF">GPUH_LOCUS3682</name>
</gene>
<evidence type="ECO:0000313" key="4">
    <source>
        <dbReference type="WBParaSite" id="GPUH_0000369201-mRNA-1"/>
    </source>
</evidence>
<dbReference type="Proteomes" id="UP000271098">
    <property type="component" value="Unassembled WGS sequence"/>
</dbReference>
<name>A0A183D4P4_9BILA</name>
<proteinExistence type="predicted"/>
<sequence length="158" mass="17887">MAGEFRRNECDELVTEVHGESAMIRRVDDKDYRILLERLDELEKEEKEADEHAVDESSSLDSDDFPDDVDQDILPHAFNDVNKEAAGEVKVEAALVEKDCPKEANNNKSMERRTVRFKSEDEAYSAVASPDTPSISQGSSSGIEPKVVCTFEYEFLFF</sequence>
<evidence type="ECO:0000256" key="1">
    <source>
        <dbReference type="SAM" id="MobiDB-lite"/>
    </source>
</evidence>
<dbReference type="EMBL" id="UYRT01006437">
    <property type="protein sequence ID" value="VDK40540.1"/>
    <property type="molecule type" value="Genomic_DNA"/>
</dbReference>
<dbReference type="WBParaSite" id="GPUH_0000369201-mRNA-1">
    <property type="protein sequence ID" value="GPUH_0000369201-mRNA-1"/>
    <property type="gene ID" value="GPUH_0000369201"/>
</dbReference>
<feature type="compositionally biased region" description="Acidic residues" evidence="1">
    <location>
        <begin position="61"/>
        <end position="71"/>
    </location>
</feature>
<evidence type="ECO:0000313" key="3">
    <source>
        <dbReference type="Proteomes" id="UP000271098"/>
    </source>
</evidence>
<feature type="region of interest" description="Disordered" evidence="1">
    <location>
        <begin position="44"/>
        <end position="73"/>
    </location>
</feature>